<proteinExistence type="predicted"/>
<protein>
    <submittedName>
        <fullName evidence="1">Uncharacterized protein</fullName>
    </submittedName>
</protein>
<dbReference type="AlphaFoldDB" id="A0A6J4UHR9"/>
<evidence type="ECO:0000313" key="1">
    <source>
        <dbReference type="EMBL" id="CAA9551015.1"/>
    </source>
</evidence>
<organism evidence="1">
    <name type="scientific">uncultured Thermomicrobiales bacterium</name>
    <dbReference type="NCBI Taxonomy" id="1645740"/>
    <lineage>
        <taxon>Bacteria</taxon>
        <taxon>Pseudomonadati</taxon>
        <taxon>Thermomicrobiota</taxon>
        <taxon>Thermomicrobia</taxon>
        <taxon>Thermomicrobiales</taxon>
        <taxon>environmental samples</taxon>
    </lineage>
</organism>
<name>A0A6J4UHR9_9BACT</name>
<gene>
    <name evidence="1" type="ORF">AVDCRST_MAG49-1790</name>
</gene>
<accession>A0A6J4UHR9</accession>
<dbReference type="EMBL" id="CADCWG010000115">
    <property type="protein sequence ID" value="CAA9551015.1"/>
    <property type="molecule type" value="Genomic_DNA"/>
</dbReference>
<reference evidence="1" key="1">
    <citation type="submission" date="2020-02" db="EMBL/GenBank/DDBJ databases">
        <authorList>
            <person name="Meier V. D."/>
        </authorList>
    </citation>
    <scope>NUCLEOTIDE SEQUENCE</scope>
    <source>
        <strain evidence="1">AVDCRST_MAG49</strain>
    </source>
</reference>
<sequence>MPRRPRRRLPPRLLRGDRVANRVAGITVWGRDPDAVLAVAMVLGPIPAAGGACDDRVAAGES</sequence>